<evidence type="ECO:0000313" key="1">
    <source>
        <dbReference type="Proteomes" id="UP000887566"/>
    </source>
</evidence>
<protein>
    <submittedName>
        <fullName evidence="2">Uncharacterized protein</fullName>
    </submittedName>
</protein>
<accession>A0A914V0H1</accession>
<evidence type="ECO:0000313" key="2">
    <source>
        <dbReference type="WBParaSite" id="PSAMB.scaffold14168size1975.g35904.t1"/>
    </source>
</evidence>
<dbReference type="WBParaSite" id="PSAMB.scaffold14168size1975.g35904.t1">
    <property type="protein sequence ID" value="PSAMB.scaffold14168size1975.g35904.t1"/>
    <property type="gene ID" value="PSAMB.scaffold14168size1975.g35904"/>
</dbReference>
<sequence length="197" mass="21255">MSDSFSSVFCDKGGLSECCLLIDACLDTLKHWSSGDGRASHRLTLLLGQAIQVSLLTDSGPIKSQILAALEAVFCSADDPLVTTGHLANQICCTLIECSVIQTKDSTNLQRFTHFGTDDDETVAQEGEHMTVVNDGYDADDESPELIATGLPESKAIGELKHPELCIVAVKHLQQRLQASEESDRALDFATSNVCRL</sequence>
<proteinExistence type="predicted"/>
<dbReference type="AlphaFoldDB" id="A0A914V0H1"/>
<reference evidence="2" key="1">
    <citation type="submission" date="2022-11" db="UniProtKB">
        <authorList>
            <consortium name="WormBaseParasite"/>
        </authorList>
    </citation>
    <scope>IDENTIFICATION</scope>
</reference>
<name>A0A914V0H1_9BILA</name>
<organism evidence="1 2">
    <name type="scientific">Plectus sambesii</name>
    <dbReference type="NCBI Taxonomy" id="2011161"/>
    <lineage>
        <taxon>Eukaryota</taxon>
        <taxon>Metazoa</taxon>
        <taxon>Ecdysozoa</taxon>
        <taxon>Nematoda</taxon>
        <taxon>Chromadorea</taxon>
        <taxon>Plectida</taxon>
        <taxon>Plectina</taxon>
        <taxon>Plectoidea</taxon>
        <taxon>Plectidae</taxon>
        <taxon>Plectus</taxon>
    </lineage>
</organism>
<dbReference type="Proteomes" id="UP000887566">
    <property type="component" value="Unplaced"/>
</dbReference>
<keyword evidence="1" id="KW-1185">Reference proteome</keyword>